<evidence type="ECO:0000313" key="1">
    <source>
        <dbReference type="EMBL" id="KRL11096.1"/>
    </source>
</evidence>
<keyword evidence="2" id="KW-1185">Reference proteome</keyword>
<dbReference type="EMBL" id="AZEC01000013">
    <property type="protein sequence ID" value="KRL11096.1"/>
    <property type="molecule type" value="Genomic_DNA"/>
</dbReference>
<protein>
    <recommendedName>
        <fullName evidence="3">DUF2316 family protein</fullName>
    </recommendedName>
</protein>
<dbReference type="InterPro" id="IPR018757">
    <property type="entry name" value="DUF2316"/>
</dbReference>
<name>A0A0R1N4R5_9LACO</name>
<evidence type="ECO:0008006" key="3">
    <source>
        <dbReference type="Google" id="ProtNLM"/>
    </source>
</evidence>
<accession>A0A0R1N4R5</accession>
<dbReference type="STRING" id="1423792.FD09_GL000824"/>
<dbReference type="Proteomes" id="UP000051330">
    <property type="component" value="Unassembled WGS sequence"/>
</dbReference>
<evidence type="ECO:0000313" key="2">
    <source>
        <dbReference type="Proteomes" id="UP000051330"/>
    </source>
</evidence>
<dbReference type="AlphaFoldDB" id="A0A0R1N4R5"/>
<organism evidence="1 2">
    <name type="scientific">Schleiferilactobacillus perolens DSM 12744</name>
    <dbReference type="NCBI Taxonomy" id="1423792"/>
    <lineage>
        <taxon>Bacteria</taxon>
        <taxon>Bacillati</taxon>
        <taxon>Bacillota</taxon>
        <taxon>Bacilli</taxon>
        <taxon>Lactobacillales</taxon>
        <taxon>Lactobacillaceae</taxon>
        <taxon>Schleiferilactobacillus</taxon>
    </lineage>
</organism>
<comment type="caution">
    <text evidence="1">The sequence shown here is derived from an EMBL/GenBank/DDBJ whole genome shotgun (WGS) entry which is preliminary data.</text>
</comment>
<proteinExistence type="predicted"/>
<sequence length="85" mass="9579">MKLAGLSRQEISADLGVSEEKLERILNLHQRSLEDAWILRNYLLTKVEEAGEKPVPFTALKGDPADHWFLDADTIHHGKMTPGDN</sequence>
<dbReference type="PATRIC" id="fig|1423792.3.peg.838"/>
<dbReference type="Pfam" id="PF10078">
    <property type="entry name" value="DUF2316"/>
    <property type="match status" value="1"/>
</dbReference>
<gene>
    <name evidence="1" type="ORF">FD09_GL000824</name>
</gene>
<reference evidence="1 2" key="1">
    <citation type="journal article" date="2015" name="Genome Announc.">
        <title>Expanding the biotechnology potential of lactobacilli through comparative genomics of 213 strains and associated genera.</title>
        <authorList>
            <person name="Sun Z."/>
            <person name="Harris H.M."/>
            <person name="McCann A."/>
            <person name="Guo C."/>
            <person name="Argimon S."/>
            <person name="Zhang W."/>
            <person name="Yang X."/>
            <person name="Jeffery I.B."/>
            <person name="Cooney J.C."/>
            <person name="Kagawa T.F."/>
            <person name="Liu W."/>
            <person name="Song Y."/>
            <person name="Salvetti E."/>
            <person name="Wrobel A."/>
            <person name="Rasinkangas P."/>
            <person name="Parkhill J."/>
            <person name="Rea M.C."/>
            <person name="O'Sullivan O."/>
            <person name="Ritari J."/>
            <person name="Douillard F.P."/>
            <person name="Paul Ross R."/>
            <person name="Yang R."/>
            <person name="Briner A.E."/>
            <person name="Felis G.E."/>
            <person name="de Vos W.M."/>
            <person name="Barrangou R."/>
            <person name="Klaenhammer T.R."/>
            <person name="Caufield P.W."/>
            <person name="Cui Y."/>
            <person name="Zhang H."/>
            <person name="O'Toole P.W."/>
        </authorList>
    </citation>
    <scope>NUCLEOTIDE SEQUENCE [LARGE SCALE GENOMIC DNA]</scope>
    <source>
        <strain evidence="1 2">DSM 12744</strain>
    </source>
</reference>